<dbReference type="SUPFAM" id="SSF55060">
    <property type="entry name" value="GHMP Kinase, C-terminal domain"/>
    <property type="match status" value="1"/>
</dbReference>
<evidence type="ECO:0000313" key="13">
    <source>
        <dbReference type="EMBL" id="GGH12199.1"/>
    </source>
</evidence>
<keyword evidence="5 10" id="KW-0547">Nucleotide-binding</keyword>
<dbReference type="EC" id="2.7.1.148" evidence="2 10"/>
<dbReference type="InterPro" id="IPR020568">
    <property type="entry name" value="Ribosomal_Su5_D2-typ_SF"/>
</dbReference>
<dbReference type="Gene3D" id="3.30.70.890">
    <property type="entry name" value="GHMP kinase, C-terminal domain"/>
    <property type="match status" value="1"/>
</dbReference>
<organism evidence="13 14">
    <name type="scientific">Alsobacter metallidurans</name>
    <dbReference type="NCBI Taxonomy" id="340221"/>
    <lineage>
        <taxon>Bacteria</taxon>
        <taxon>Pseudomonadati</taxon>
        <taxon>Pseudomonadota</taxon>
        <taxon>Alphaproteobacteria</taxon>
        <taxon>Hyphomicrobiales</taxon>
        <taxon>Alsobacteraceae</taxon>
        <taxon>Alsobacter</taxon>
    </lineage>
</organism>
<dbReference type="NCBIfam" id="NF011202">
    <property type="entry name" value="PRK14608.1"/>
    <property type="match status" value="1"/>
</dbReference>
<feature type="binding site" evidence="10">
    <location>
        <begin position="103"/>
        <end position="113"/>
    </location>
    <ligand>
        <name>ATP</name>
        <dbReference type="ChEBI" id="CHEBI:30616"/>
    </ligand>
</feature>
<evidence type="ECO:0000259" key="11">
    <source>
        <dbReference type="Pfam" id="PF00288"/>
    </source>
</evidence>
<keyword evidence="14" id="KW-1185">Reference proteome</keyword>
<evidence type="ECO:0000259" key="12">
    <source>
        <dbReference type="Pfam" id="PF08544"/>
    </source>
</evidence>
<reference evidence="13" key="1">
    <citation type="journal article" date="2014" name="Int. J. Syst. Evol. Microbiol.">
        <title>Complete genome sequence of Corynebacterium casei LMG S-19264T (=DSM 44701T), isolated from a smear-ripened cheese.</title>
        <authorList>
            <consortium name="US DOE Joint Genome Institute (JGI-PGF)"/>
            <person name="Walter F."/>
            <person name="Albersmeier A."/>
            <person name="Kalinowski J."/>
            <person name="Ruckert C."/>
        </authorList>
    </citation>
    <scope>NUCLEOTIDE SEQUENCE</scope>
    <source>
        <strain evidence="13">CGMCC 1.12214</strain>
    </source>
</reference>
<dbReference type="InterPro" id="IPR004424">
    <property type="entry name" value="IspE"/>
</dbReference>
<evidence type="ECO:0000256" key="4">
    <source>
        <dbReference type="ARBA" id="ARBA00022679"/>
    </source>
</evidence>
<dbReference type="Pfam" id="PF08544">
    <property type="entry name" value="GHMP_kinases_C"/>
    <property type="match status" value="1"/>
</dbReference>
<feature type="active site" evidence="10">
    <location>
        <position position="18"/>
    </location>
</feature>
<dbReference type="InterPro" id="IPR014721">
    <property type="entry name" value="Ribsml_uS5_D2-typ_fold_subgr"/>
</dbReference>
<comment type="pathway">
    <text evidence="10">Isoprenoid biosynthesis; isopentenyl diphosphate biosynthesis via DXP pathway; isopentenyl diphosphate from 1-deoxy-D-xylulose 5-phosphate: step 3/6.</text>
</comment>
<dbReference type="GO" id="GO:0050515">
    <property type="term" value="F:4-(cytidine 5'-diphospho)-2-C-methyl-D-erythritol kinase activity"/>
    <property type="evidence" value="ECO:0007669"/>
    <property type="project" value="UniProtKB-UniRule"/>
</dbReference>
<name>A0A917I3Z1_9HYPH</name>
<feature type="active site" evidence="10">
    <location>
        <position position="145"/>
    </location>
</feature>
<dbReference type="EMBL" id="BMES01000001">
    <property type="protein sequence ID" value="GGH12199.1"/>
    <property type="molecule type" value="Genomic_DNA"/>
</dbReference>
<evidence type="ECO:0000256" key="7">
    <source>
        <dbReference type="ARBA" id="ARBA00022840"/>
    </source>
</evidence>
<dbReference type="GO" id="GO:0019288">
    <property type="term" value="P:isopentenyl diphosphate biosynthetic process, methylerythritol 4-phosphate pathway"/>
    <property type="evidence" value="ECO:0007669"/>
    <property type="project" value="UniProtKB-UniRule"/>
</dbReference>
<dbReference type="PANTHER" id="PTHR43527:SF2">
    <property type="entry name" value="4-DIPHOSPHOCYTIDYL-2-C-METHYL-D-ERYTHRITOL KINASE, CHLOROPLASTIC"/>
    <property type="match status" value="1"/>
</dbReference>
<dbReference type="Pfam" id="PF00288">
    <property type="entry name" value="GHMP_kinases_N"/>
    <property type="match status" value="1"/>
</dbReference>
<reference evidence="13" key="2">
    <citation type="submission" date="2020-09" db="EMBL/GenBank/DDBJ databases">
        <authorList>
            <person name="Sun Q."/>
            <person name="Zhou Y."/>
        </authorList>
    </citation>
    <scope>NUCLEOTIDE SEQUENCE</scope>
    <source>
        <strain evidence="13">CGMCC 1.12214</strain>
    </source>
</reference>
<keyword evidence="4 10" id="KW-0808">Transferase</keyword>
<dbReference type="InterPro" id="IPR006204">
    <property type="entry name" value="GHMP_kinase_N_dom"/>
</dbReference>
<evidence type="ECO:0000256" key="9">
    <source>
        <dbReference type="ARBA" id="ARBA00032554"/>
    </source>
</evidence>
<keyword evidence="8 10" id="KW-0414">Isoprene biosynthesis</keyword>
<comment type="catalytic activity">
    <reaction evidence="10">
        <text>4-CDP-2-C-methyl-D-erythritol + ATP = 4-CDP-2-C-methyl-D-erythritol 2-phosphate + ADP + H(+)</text>
        <dbReference type="Rhea" id="RHEA:18437"/>
        <dbReference type="ChEBI" id="CHEBI:15378"/>
        <dbReference type="ChEBI" id="CHEBI:30616"/>
        <dbReference type="ChEBI" id="CHEBI:57823"/>
        <dbReference type="ChEBI" id="CHEBI:57919"/>
        <dbReference type="ChEBI" id="CHEBI:456216"/>
        <dbReference type="EC" id="2.7.1.148"/>
    </reaction>
</comment>
<dbReference type="InterPro" id="IPR036554">
    <property type="entry name" value="GHMP_kinase_C_sf"/>
</dbReference>
<evidence type="ECO:0000313" key="14">
    <source>
        <dbReference type="Proteomes" id="UP000603912"/>
    </source>
</evidence>
<comment type="caution">
    <text evidence="13">The sequence shown here is derived from an EMBL/GenBank/DDBJ whole genome shotgun (WGS) entry which is preliminary data.</text>
</comment>
<evidence type="ECO:0000256" key="2">
    <source>
        <dbReference type="ARBA" id="ARBA00012052"/>
    </source>
</evidence>
<evidence type="ECO:0000256" key="3">
    <source>
        <dbReference type="ARBA" id="ARBA00017473"/>
    </source>
</evidence>
<evidence type="ECO:0000256" key="5">
    <source>
        <dbReference type="ARBA" id="ARBA00022741"/>
    </source>
</evidence>
<protein>
    <recommendedName>
        <fullName evidence="3 10">4-diphosphocytidyl-2-C-methyl-D-erythritol kinase</fullName>
        <shortName evidence="10">CMK</shortName>
        <ecNumber evidence="2 10">2.7.1.148</ecNumber>
    </recommendedName>
    <alternativeName>
        <fullName evidence="9 10">4-(cytidine-5'-diphospho)-2-C-methyl-D-erythritol kinase</fullName>
    </alternativeName>
</protein>
<proteinExistence type="inferred from homology"/>
<dbReference type="Gene3D" id="3.30.230.10">
    <property type="match status" value="1"/>
</dbReference>
<evidence type="ECO:0000256" key="10">
    <source>
        <dbReference type="HAMAP-Rule" id="MF_00061"/>
    </source>
</evidence>
<sequence>MRLAEPAVAMLTERAPAKVNLALHVLGRRADGYHALSSLVAFAGIADRLALAPGPTLSLTVDGPTATAAGPDDDNLVLRAARTFAALSPGLRAGAFTLLKRLPVAAGIGGGSSDAAAALRLLARLNDLAPDHPAVLEAARCTGSDVPVCLVPRLRMMEGAGETVGPPLALPPLFAVLVNPRVAVETPPVFAALGLERGAMFATTTGRQSAPVDAPAAPDRAALITMLATLRNDLEAPAIQVAPAIADVLAAMRAATGCRLARMSGSGATCFGLFDDCHAAAKAARALAAEHPGWWVKPTMLR</sequence>
<keyword evidence="7 10" id="KW-0067">ATP-binding</keyword>
<evidence type="ECO:0000256" key="8">
    <source>
        <dbReference type="ARBA" id="ARBA00023229"/>
    </source>
</evidence>
<accession>A0A917I3Z1</accession>
<dbReference type="SUPFAM" id="SSF54211">
    <property type="entry name" value="Ribosomal protein S5 domain 2-like"/>
    <property type="match status" value="1"/>
</dbReference>
<keyword evidence="6 10" id="KW-0418">Kinase</keyword>
<dbReference type="PIRSF" id="PIRSF010376">
    <property type="entry name" value="IspE"/>
    <property type="match status" value="1"/>
</dbReference>
<feature type="domain" description="GHMP kinase C-terminal" evidence="12">
    <location>
        <begin position="231"/>
        <end position="290"/>
    </location>
</feature>
<dbReference type="Proteomes" id="UP000603912">
    <property type="component" value="Unassembled WGS sequence"/>
</dbReference>
<comment type="function">
    <text evidence="10">Catalyzes the phosphorylation of the position 2 hydroxy group of 4-diphosphocytidyl-2C-methyl-D-erythritol.</text>
</comment>
<dbReference type="InterPro" id="IPR013750">
    <property type="entry name" value="GHMP_kinase_C_dom"/>
</dbReference>
<dbReference type="GO" id="GO:0005524">
    <property type="term" value="F:ATP binding"/>
    <property type="evidence" value="ECO:0007669"/>
    <property type="project" value="UniProtKB-UniRule"/>
</dbReference>
<feature type="domain" description="GHMP kinase N-terminal" evidence="11">
    <location>
        <begin position="75"/>
        <end position="150"/>
    </location>
</feature>
<dbReference type="GO" id="GO:0016114">
    <property type="term" value="P:terpenoid biosynthetic process"/>
    <property type="evidence" value="ECO:0007669"/>
    <property type="project" value="InterPro"/>
</dbReference>
<evidence type="ECO:0000256" key="1">
    <source>
        <dbReference type="ARBA" id="ARBA00009684"/>
    </source>
</evidence>
<dbReference type="HAMAP" id="MF_00061">
    <property type="entry name" value="IspE"/>
    <property type="match status" value="1"/>
</dbReference>
<evidence type="ECO:0000256" key="6">
    <source>
        <dbReference type="ARBA" id="ARBA00022777"/>
    </source>
</evidence>
<comment type="similarity">
    <text evidence="1 10">Belongs to the GHMP kinase family. IspE subfamily.</text>
</comment>
<dbReference type="AlphaFoldDB" id="A0A917I3Z1"/>
<gene>
    <name evidence="10 13" type="primary">ispE</name>
    <name evidence="13" type="ORF">GCM10007036_09850</name>
</gene>
<dbReference type="PANTHER" id="PTHR43527">
    <property type="entry name" value="4-DIPHOSPHOCYTIDYL-2-C-METHYL-D-ERYTHRITOL KINASE, CHLOROPLASTIC"/>
    <property type="match status" value="1"/>
</dbReference>